<gene>
    <name evidence="1" type="ORF">LSTR_LSTR016122</name>
</gene>
<name>A0A482WUH2_LAOST</name>
<dbReference type="EMBL" id="QKKF02025595">
    <property type="protein sequence ID" value="RZF36811.1"/>
    <property type="molecule type" value="Genomic_DNA"/>
</dbReference>
<comment type="caution">
    <text evidence="1">The sequence shown here is derived from an EMBL/GenBank/DDBJ whole genome shotgun (WGS) entry which is preliminary data.</text>
</comment>
<sequence length="163" mass="17444">MGVSVGELTVALAAFKKEQAETCRKECAACLQSLKELVAKECGNQLQEATKKVALCTESIDEGLMKVEGCMMGVKDSVQKSTKDCSKSVVDTVIHAATVEVFSLEVPGGKVYHTTREGLLSPLVPPSSLVGNAVLRHLVVLGSDSPELGVRSIKVKQMTLRER</sequence>
<dbReference type="InParanoid" id="A0A482WUH2"/>
<evidence type="ECO:0000313" key="2">
    <source>
        <dbReference type="Proteomes" id="UP000291343"/>
    </source>
</evidence>
<dbReference type="AlphaFoldDB" id="A0A482WUH2"/>
<proteinExistence type="predicted"/>
<accession>A0A482WUH2</accession>
<evidence type="ECO:0000313" key="1">
    <source>
        <dbReference type="EMBL" id="RZF36811.1"/>
    </source>
</evidence>
<protein>
    <submittedName>
        <fullName evidence="1">Uncharacterized protein</fullName>
    </submittedName>
</protein>
<keyword evidence="2" id="KW-1185">Reference proteome</keyword>
<organism evidence="1 2">
    <name type="scientific">Laodelphax striatellus</name>
    <name type="common">Small brown planthopper</name>
    <name type="synonym">Delphax striatella</name>
    <dbReference type="NCBI Taxonomy" id="195883"/>
    <lineage>
        <taxon>Eukaryota</taxon>
        <taxon>Metazoa</taxon>
        <taxon>Ecdysozoa</taxon>
        <taxon>Arthropoda</taxon>
        <taxon>Hexapoda</taxon>
        <taxon>Insecta</taxon>
        <taxon>Pterygota</taxon>
        <taxon>Neoptera</taxon>
        <taxon>Paraneoptera</taxon>
        <taxon>Hemiptera</taxon>
        <taxon>Auchenorrhyncha</taxon>
        <taxon>Fulgoroidea</taxon>
        <taxon>Delphacidae</taxon>
        <taxon>Criomorphinae</taxon>
        <taxon>Laodelphax</taxon>
    </lineage>
</organism>
<reference evidence="1 2" key="1">
    <citation type="journal article" date="2017" name="Gigascience">
        <title>Genome sequence of the small brown planthopper, Laodelphax striatellus.</title>
        <authorList>
            <person name="Zhu J."/>
            <person name="Jiang F."/>
            <person name="Wang X."/>
            <person name="Yang P."/>
            <person name="Bao Y."/>
            <person name="Zhao W."/>
            <person name="Wang W."/>
            <person name="Lu H."/>
            <person name="Wang Q."/>
            <person name="Cui N."/>
            <person name="Li J."/>
            <person name="Chen X."/>
            <person name="Luo L."/>
            <person name="Yu J."/>
            <person name="Kang L."/>
            <person name="Cui F."/>
        </authorList>
    </citation>
    <scope>NUCLEOTIDE SEQUENCE [LARGE SCALE GENOMIC DNA]</scope>
    <source>
        <strain evidence="1">Lst14</strain>
    </source>
</reference>
<dbReference type="Proteomes" id="UP000291343">
    <property type="component" value="Unassembled WGS sequence"/>
</dbReference>